<dbReference type="OrthoDB" id="5500342at2"/>
<evidence type="ECO:0008006" key="4">
    <source>
        <dbReference type="Google" id="ProtNLM"/>
    </source>
</evidence>
<evidence type="ECO:0000313" key="3">
    <source>
        <dbReference type="Proteomes" id="UP000001868"/>
    </source>
</evidence>
<dbReference type="RefSeq" id="WP_012523328.1">
    <property type="nucleotide sequence ID" value="NC_011144.1"/>
</dbReference>
<feature type="compositionally biased region" description="Basic and acidic residues" evidence="1">
    <location>
        <begin position="179"/>
        <end position="193"/>
    </location>
</feature>
<dbReference type="SUPFAM" id="SSF51316">
    <property type="entry name" value="Mss4-like"/>
    <property type="match status" value="1"/>
</dbReference>
<reference evidence="2 3" key="1">
    <citation type="journal article" date="2008" name="BMC Genomics">
        <title>Complete genome of Phenylobacterium zucineum - a novel facultative intracellular bacterium isolated from human erythroleukemia cell line K562.</title>
        <authorList>
            <person name="Luo Y."/>
            <person name="Xu X."/>
            <person name="Ding Z."/>
            <person name="Liu Z."/>
            <person name="Zhang B."/>
            <person name="Yan Z."/>
            <person name="Sun J."/>
            <person name="Hu S."/>
            <person name="Hu X."/>
        </authorList>
    </citation>
    <scope>NUCLEOTIDE SEQUENCE [LARGE SCALE GENOMIC DNA]</scope>
    <source>
        <strain evidence="2 3">HLK1</strain>
    </source>
</reference>
<dbReference type="Gene3D" id="2.170.150.70">
    <property type="match status" value="1"/>
</dbReference>
<dbReference type="KEGG" id="pzu:PHZ_c2781"/>
<dbReference type="InterPro" id="IPR011057">
    <property type="entry name" value="Mss4-like_sf"/>
</dbReference>
<accession>B4R872</accession>
<evidence type="ECO:0000313" key="2">
    <source>
        <dbReference type="EMBL" id="ACG79190.1"/>
    </source>
</evidence>
<dbReference type="EMBL" id="CP000747">
    <property type="protein sequence ID" value="ACG79190.1"/>
    <property type="molecule type" value="Genomic_DNA"/>
</dbReference>
<dbReference type="InterPro" id="IPR046149">
    <property type="entry name" value="DUF6151"/>
</dbReference>
<evidence type="ECO:0000256" key="1">
    <source>
        <dbReference type="SAM" id="MobiDB-lite"/>
    </source>
</evidence>
<sequence length="201" mass="21487">MLYPLSCRCGAVRGTVETAAPHERIVCYCADCQAYAHLLGRPAEDLDARGGTHALLTVPSAIRIETGAERLACVRMTGRGPIRWYAACCDTPVANTGPVMEAAYASLLGPVLGGAGPALDAAFGPARLFGFVHNARGEPKPPRTPFLGVYLRVVARSLRARFDGSYRRTPFFDPATGRPRAEPRRLAPEERARLVAAAAQG</sequence>
<keyword evidence="3" id="KW-1185">Reference proteome</keyword>
<protein>
    <recommendedName>
        <fullName evidence="4">CENP-V/GFA domain-containing protein</fullName>
    </recommendedName>
</protein>
<proteinExistence type="predicted"/>
<gene>
    <name evidence="2" type="ordered locus">PHZ_c2781</name>
</gene>
<feature type="region of interest" description="Disordered" evidence="1">
    <location>
        <begin position="172"/>
        <end position="201"/>
    </location>
</feature>
<organism evidence="2 3">
    <name type="scientific">Phenylobacterium zucineum (strain HLK1)</name>
    <dbReference type="NCBI Taxonomy" id="450851"/>
    <lineage>
        <taxon>Bacteria</taxon>
        <taxon>Pseudomonadati</taxon>
        <taxon>Pseudomonadota</taxon>
        <taxon>Alphaproteobacteria</taxon>
        <taxon>Caulobacterales</taxon>
        <taxon>Caulobacteraceae</taxon>
        <taxon>Phenylobacterium</taxon>
    </lineage>
</organism>
<name>B4R872_PHEZH</name>
<dbReference type="AlphaFoldDB" id="B4R872"/>
<dbReference type="HOGENOM" id="CLU_1364457_0_0_5"/>
<dbReference type="eggNOG" id="COG3791">
    <property type="taxonomic scope" value="Bacteria"/>
</dbReference>
<dbReference type="Proteomes" id="UP000001868">
    <property type="component" value="Chromosome"/>
</dbReference>
<dbReference type="Pfam" id="PF19648">
    <property type="entry name" value="DUF6151"/>
    <property type="match status" value="1"/>
</dbReference>